<gene>
    <name evidence="7" type="ORF">CKAN_01728800</name>
</gene>
<keyword evidence="2" id="KW-0964">Secreted</keyword>
<evidence type="ECO:0000313" key="7">
    <source>
        <dbReference type="EMBL" id="RWR88290.1"/>
    </source>
</evidence>
<dbReference type="Gene3D" id="3.30.430.20">
    <property type="entry name" value="Gnk2 domain, C-X8-C-X2-C motif"/>
    <property type="match status" value="2"/>
</dbReference>
<dbReference type="GO" id="GO:0005576">
    <property type="term" value="C:extracellular region"/>
    <property type="evidence" value="ECO:0007669"/>
    <property type="project" value="UniProtKB-SubCell"/>
</dbReference>
<comment type="subcellular location">
    <subcellularLocation>
        <location evidence="1">Secreted</location>
    </subcellularLocation>
</comment>
<dbReference type="Proteomes" id="UP000283530">
    <property type="component" value="Unassembled WGS sequence"/>
</dbReference>
<keyword evidence="3" id="KW-0732">Signal</keyword>
<feature type="domain" description="Gnk2-homologous" evidence="6">
    <location>
        <begin position="29"/>
        <end position="133"/>
    </location>
</feature>
<dbReference type="EMBL" id="QPKB01000007">
    <property type="protein sequence ID" value="RWR88290.1"/>
    <property type="molecule type" value="Genomic_DNA"/>
</dbReference>
<dbReference type="Pfam" id="PF01657">
    <property type="entry name" value="Stress-antifung"/>
    <property type="match status" value="2"/>
</dbReference>
<dbReference type="PANTHER" id="PTHR32411">
    <property type="entry name" value="CYSTEINE-RICH REPEAT SECRETORY PROTEIN 38-RELATED"/>
    <property type="match status" value="1"/>
</dbReference>
<feature type="domain" description="Gnk2-homologous" evidence="6">
    <location>
        <begin position="135"/>
        <end position="240"/>
    </location>
</feature>
<dbReference type="AlphaFoldDB" id="A0A443PC06"/>
<accession>A0A443PC06</accession>
<dbReference type="InterPro" id="IPR050581">
    <property type="entry name" value="CRR_secretory_protein"/>
</dbReference>
<evidence type="ECO:0000259" key="6">
    <source>
        <dbReference type="PROSITE" id="PS51473"/>
    </source>
</evidence>
<keyword evidence="8" id="KW-1185">Reference proteome</keyword>
<evidence type="ECO:0000256" key="3">
    <source>
        <dbReference type="ARBA" id="ARBA00022729"/>
    </source>
</evidence>
<proteinExistence type="inferred from homology"/>
<reference evidence="7 8" key="1">
    <citation type="journal article" date="2019" name="Nat. Plants">
        <title>Stout camphor tree genome fills gaps in understanding of flowering plant genome evolution.</title>
        <authorList>
            <person name="Chaw S.M."/>
            <person name="Liu Y.C."/>
            <person name="Wu Y.W."/>
            <person name="Wang H.Y."/>
            <person name="Lin C.I."/>
            <person name="Wu C.S."/>
            <person name="Ke H.M."/>
            <person name="Chang L.Y."/>
            <person name="Hsu C.Y."/>
            <person name="Yang H.T."/>
            <person name="Sudianto E."/>
            <person name="Hsu M.H."/>
            <person name="Wu K.P."/>
            <person name="Wang L.N."/>
            <person name="Leebens-Mack J.H."/>
            <person name="Tsai I.J."/>
        </authorList>
    </citation>
    <scope>NUCLEOTIDE SEQUENCE [LARGE SCALE GENOMIC DNA]</scope>
    <source>
        <strain evidence="8">cv. Chaw 1501</strain>
        <tissue evidence="7">Young leaves</tissue>
    </source>
</reference>
<dbReference type="PROSITE" id="PS51473">
    <property type="entry name" value="GNK2"/>
    <property type="match status" value="2"/>
</dbReference>
<dbReference type="CDD" id="cd23509">
    <property type="entry name" value="Gnk2-like"/>
    <property type="match status" value="2"/>
</dbReference>
<sequence>MKLELSTSTKLLIFSFFSSHFQILITIHCTIIAECYNSSIYTSGSSFEANLKTMLTSLSINGVLRHDTFYNATYGDDPNRVYGFSQCMSGASEADCRQCLINSTVEIVQQCPGRTQAIFRSFDCILRYSNQRFFSQPDDTVRVTAWPTAIRSNPNLMIKEMEALILDASATPSRYGRRTTNFSKHETTYGLAQCTRDLSEKDCYACLNSMVDAFKYCCHGRSGGNVYSVSCNIRYETYPFYYLYDSPPSLLASSNIPTQGNEGKIALHF</sequence>
<protein>
    <submittedName>
        <fullName evidence="7">Cysteine-rich repeat secretory protein 38-like protein</fullName>
    </submittedName>
</protein>
<evidence type="ECO:0000256" key="5">
    <source>
        <dbReference type="ARBA" id="ARBA00038515"/>
    </source>
</evidence>
<evidence type="ECO:0000256" key="2">
    <source>
        <dbReference type="ARBA" id="ARBA00022525"/>
    </source>
</evidence>
<evidence type="ECO:0000256" key="4">
    <source>
        <dbReference type="ARBA" id="ARBA00022737"/>
    </source>
</evidence>
<evidence type="ECO:0000256" key="1">
    <source>
        <dbReference type="ARBA" id="ARBA00004613"/>
    </source>
</evidence>
<comment type="similarity">
    <text evidence="5">Belongs to the cysteine-rich repeat secretory protein family.</text>
</comment>
<evidence type="ECO:0000313" key="8">
    <source>
        <dbReference type="Proteomes" id="UP000283530"/>
    </source>
</evidence>
<dbReference type="InterPro" id="IPR002902">
    <property type="entry name" value="GNK2"/>
</dbReference>
<organism evidence="7 8">
    <name type="scientific">Cinnamomum micranthum f. kanehirae</name>
    <dbReference type="NCBI Taxonomy" id="337451"/>
    <lineage>
        <taxon>Eukaryota</taxon>
        <taxon>Viridiplantae</taxon>
        <taxon>Streptophyta</taxon>
        <taxon>Embryophyta</taxon>
        <taxon>Tracheophyta</taxon>
        <taxon>Spermatophyta</taxon>
        <taxon>Magnoliopsida</taxon>
        <taxon>Magnoliidae</taxon>
        <taxon>Laurales</taxon>
        <taxon>Lauraceae</taxon>
        <taxon>Cinnamomum</taxon>
    </lineage>
</organism>
<dbReference type="InterPro" id="IPR038408">
    <property type="entry name" value="GNK2_sf"/>
</dbReference>
<dbReference type="PANTHER" id="PTHR32411:SF43">
    <property type="entry name" value="CYSTEINE-RICH REPEAT SECRETORY PROTEIN 38"/>
    <property type="match status" value="1"/>
</dbReference>
<keyword evidence="4" id="KW-0677">Repeat</keyword>
<comment type="caution">
    <text evidence="7">The sequence shown here is derived from an EMBL/GenBank/DDBJ whole genome shotgun (WGS) entry which is preliminary data.</text>
</comment>
<dbReference type="OrthoDB" id="4062651at2759"/>
<name>A0A443PC06_9MAGN</name>